<proteinExistence type="predicted"/>
<dbReference type="PANTHER" id="PTHR22996">
    <property type="entry name" value="MAHOGUNIN"/>
    <property type="match status" value="1"/>
</dbReference>
<keyword evidence="1" id="KW-0862">Zinc</keyword>
<keyword evidence="4" id="KW-1185">Reference proteome</keyword>
<evidence type="ECO:0000256" key="1">
    <source>
        <dbReference type="PROSITE-ProRule" id="PRU00175"/>
    </source>
</evidence>
<dbReference type="GO" id="GO:0008270">
    <property type="term" value="F:zinc ion binding"/>
    <property type="evidence" value="ECO:0007669"/>
    <property type="project" value="UniProtKB-KW"/>
</dbReference>
<evidence type="ECO:0000259" key="2">
    <source>
        <dbReference type="PROSITE" id="PS50089"/>
    </source>
</evidence>
<dbReference type="InterPro" id="IPR013083">
    <property type="entry name" value="Znf_RING/FYVE/PHD"/>
</dbReference>
<evidence type="ECO:0000313" key="4">
    <source>
        <dbReference type="Proteomes" id="UP000236319"/>
    </source>
</evidence>
<dbReference type="Gene3D" id="3.30.40.10">
    <property type="entry name" value="Zinc/RING finger domain, C3HC4 (zinc finger)"/>
    <property type="match status" value="1"/>
</dbReference>
<dbReference type="InterPro" id="IPR001841">
    <property type="entry name" value="Znf_RING"/>
</dbReference>
<comment type="caution">
    <text evidence="3">The sequence shown here is derived from an EMBL/GenBank/DDBJ whole genome shotgun (WGS) entry which is preliminary data.</text>
</comment>
<dbReference type="OrthoDB" id="10261999at2759"/>
<keyword evidence="1" id="KW-0479">Metal-binding</keyword>
<dbReference type="RefSeq" id="XP_028866352.1">
    <property type="nucleotide sequence ID" value="XM_029010519.1"/>
</dbReference>
<dbReference type="GO" id="GO:0016567">
    <property type="term" value="P:protein ubiquitination"/>
    <property type="evidence" value="ECO:0007669"/>
    <property type="project" value="TreeGrafter"/>
</dbReference>
<gene>
    <name evidence="3" type="ORF">BOVATA_016020</name>
</gene>
<dbReference type="InterPro" id="IPR045194">
    <property type="entry name" value="MGRN1/RNF157-like"/>
</dbReference>
<dbReference type="GeneID" id="39873879"/>
<dbReference type="PROSITE" id="PS50089">
    <property type="entry name" value="ZF_RING_2"/>
    <property type="match status" value="1"/>
</dbReference>
<dbReference type="PANTHER" id="PTHR22996:SF0">
    <property type="entry name" value="RE60872P-RELATED"/>
    <property type="match status" value="1"/>
</dbReference>
<dbReference type="EMBL" id="BDSA01000002">
    <property type="protein sequence ID" value="GBE60109.1"/>
    <property type="molecule type" value="Genomic_DNA"/>
</dbReference>
<dbReference type="GO" id="GO:0061630">
    <property type="term" value="F:ubiquitin protein ligase activity"/>
    <property type="evidence" value="ECO:0007669"/>
    <property type="project" value="UniProtKB-EC"/>
</dbReference>
<dbReference type="AlphaFoldDB" id="A0A2H6KAX1"/>
<organism evidence="3 4">
    <name type="scientific">Babesia ovata</name>
    <dbReference type="NCBI Taxonomy" id="189622"/>
    <lineage>
        <taxon>Eukaryota</taxon>
        <taxon>Sar</taxon>
        <taxon>Alveolata</taxon>
        <taxon>Apicomplexa</taxon>
        <taxon>Aconoidasida</taxon>
        <taxon>Piroplasmida</taxon>
        <taxon>Babesiidae</taxon>
        <taxon>Babesia</taxon>
    </lineage>
</organism>
<sequence>MALTMIRFSTPELKLGPYNMPVGDKLQYHLRQEGIPADKKLTYEFCSFKNEHAYVPILLHFEAPSKDYELFIMAGLAFTEASDRWDFVVTKQRVRQGKVGYELQEVYGLNASAVSKSFNKDAAADDGREGLCVVCLTGTTDTFLMPCRHMCLCGACAAQMASMHQGCPMCRKAISHIVHMSQMGAK</sequence>
<dbReference type="Proteomes" id="UP000236319">
    <property type="component" value="Unassembled WGS sequence"/>
</dbReference>
<dbReference type="SUPFAM" id="SSF57850">
    <property type="entry name" value="RING/U-box"/>
    <property type="match status" value="1"/>
</dbReference>
<evidence type="ECO:0000313" key="3">
    <source>
        <dbReference type="EMBL" id="GBE60109.1"/>
    </source>
</evidence>
<reference evidence="3 4" key="1">
    <citation type="journal article" date="2017" name="BMC Genomics">
        <title>Whole-genome assembly of Babesia ovata and comparative genomics between closely related pathogens.</title>
        <authorList>
            <person name="Yamagishi J."/>
            <person name="Asada M."/>
            <person name="Hakimi H."/>
            <person name="Tanaka T.Q."/>
            <person name="Sugimoto C."/>
            <person name="Kawazu S."/>
        </authorList>
    </citation>
    <scope>NUCLEOTIDE SEQUENCE [LARGE SCALE GENOMIC DNA]</scope>
    <source>
        <strain evidence="3 4">Miyake</strain>
    </source>
</reference>
<accession>A0A2H6KAX1</accession>
<name>A0A2H6KAX1_9APIC</name>
<dbReference type="VEuPathDB" id="PiroplasmaDB:BOVATA_016020"/>
<protein>
    <submittedName>
        <fullName evidence="3">RING zinc finger containing protein</fullName>
    </submittedName>
</protein>
<dbReference type="Pfam" id="PF13920">
    <property type="entry name" value="zf-C3HC4_3"/>
    <property type="match status" value="1"/>
</dbReference>
<keyword evidence="1" id="KW-0863">Zinc-finger</keyword>
<feature type="domain" description="RING-type" evidence="2">
    <location>
        <begin position="132"/>
        <end position="171"/>
    </location>
</feature>